<dbReference type="InterPro" id="IPR052021">
    <property type="entry name" value="Type-I_RS_S_subunit"/>
</dbReference>
<dbReference type="InterPro" id="IPR044946">
    <property type="entry name" value="Restrct_endonuc_typeI_TRD_sf"/>
</dbReference>
<sequence>MRLRLSEVADIHAGYPFRGSIKHDPNASVQVVQAKDISDLGELQSTELVRTELTGKKQPMWLEQGDVLFIAKGMRTYAAYVPDQLENVISSPSLFQIRIKSSQRDKIAPMFLAWQLNQKPVQQYFRKSAEGSTQTNIRKPVLADVELAIPDIEKQNTIAKLYAASIKENALLYKLINNRQQQLNAIATDLIQNSEQFKG</sequence>
<evidence type="ECO:0000256" key="3">
    <source>
        <dbReference type="ARBA" id="ARBA00023125"/>
    </source>
</evidence>
<dbReference type="EMBL" id="AJZD02000174">
    <property type="protein sequence ID" value="OEF93149.1"/>
    <property type="molecule type" value="Genomic_DNA"/>
</dbReference>
<feature type="domain" description="Type I restriction modification DNA specificity" evidence="4">
    <location>
        <begin position="4"/>
        <end position="171"/>
    </location>
</feature>
<dbReference type="PANTHER" id="PTHR30408">
    <property type="entry name" value="TYPE-1 RESTRICTION ENZYME ECOKI SPECIFICITY PROTEIN"/>
    <property type="match status" value="1"/>
</dbReference>
<dbReference type="SUPFAM" id="SSF116734">
    <property type="entry name" value="DNA methylase specificity domain"/>
    <property type="match status" value="1"/>
</dbReference>
<evidence type="ECO:0000259" key="4">
    <source>
        <dbReference type="Pfam" id="PF01420"/>
    </source>
</evidence>
<dbReference type="GO" id="GO:0003677">
    <property type="term" value="F:DNA binding"/>
    <property type="evidence" value="ECO:0007669"/>
    <property type="project" value="UniProtKB-KW"/>
</dbReference>
<organism evidence="5 6">
    <name type="scientific">Vibrio splendidus 12E03</name>
    <dbReference type="NCBI Taxonomy" id="1191305"/>
    <lineage>
        <taxon>Bacteria</taxon>
        <taxon>Pseudomonadati</taxon>
        <taxon>Pseudomonadota</taxon>
        <taxon>Gammaproteobacteria</taxon>
        <taxon>Vibrionales</taxon>
        <taxon>Vibrionaceae</taxon>
        <taxon>Vibrio</taxon>
    </lineage>
</organism>
<dbReference type="InterPro" id="IPR000055">
    <property type="entry name" value="Restrct_endonuc_typeI_TRD"/>
</dbReference>
<proteinExistence type="inferred from homology"/>
<dbReference type="Pfam" id="PF01420">
    <property type="entry name" value="Methylase_S"/>
    <property type="match status" value="1"/>
</dbReference>
<accession>A0A1E5FS33</accession>
<dbReference type="PANTHER" id="PTHR30408:SF12">
    <property type="entry name" value="TYPE I RESTRICTION ENZYME MJAVIII SPECIFICITY SUBUNIT"/>
    <property type="match status" value="1"/>
</dbReference>
<dbReference type="CDD" id="cd16961">
    <property type="entry name" value="RMtype1_S_TRD-CR_like"/>
    <property type="match status" value="1"/>
</dbReference>
<dbReference type="Proteomes" id="UP000094802">
    <property type="component" value="Unassembled WGS sequence"/>
</dbReference>
<evidence type="ECO:0000313" key="5">
    <source>
        <dbReference type="EMBL" id="OEF93149.1"/>
    </source>
</evidence>
<evidence type="ECO:0000313" key="6">
    <source>
        <dbReference type="Proteomes" id="UP000094802"/>
    </source>
</evidence>
<gene>
    <name evidence="5" type="ORF">A142_00770</name>
</gene>
<comment type="similarity">
    <text evidence="1">Belongs to the type-I restriction system S methylase family.</text>
</comment>
<keyword evidence="2" id="KW-0680">Restriction system</keyword>
<protein>
    <recommendedName>
        <fullName evidence="4">Type I restriction modification DNA specificity domain-containing protein</fullName>
    </recommendedName>
</protein>
<reference evidence="5 6" key="1">
    <citation type="journal article" date="2012" name="Science">
        <title>Ecological populations of bacteria act as socially cohesive units of antibiotic production and resistance.</title>
        <authorList>
            <person name="Cordero O.X."/>
            <person name="Wildschutte H."/>
            <person name="Kirkup B."/>
            <person name="Proehl S."/>
            <person name="Ngo L."/>
            <person name="Hussain F."/>
            <person name="Le Roux F."/>
            <person name="Mincer T."/>
            <person name="Polz M.F."/>
        </authorList>
    </citation>
    <scope>NUCLEOTIDE SEQUENCE [LARGE SCALE GENOMIC DNA]</scope>
    <source>
        <strain evidence="5 6">12E03</strain>
    </source>
</reference>
<dbReference type="AlphaFoldDB" id="A0A1E5FS33"/>
<evidence type="ECO:0000256" key="1">
    <source>
        <dbReference type="ARBA" id="ARBA00010923"/>
    </source>
</evidence>
<comment type="caution">
    <text evidence="5">The sequence shown here is derived from an EMBL/GenBank/DDBJ whole genome shotgun (WGS) entry which is preliminary data.</text>
</comment>
<dbReference type="Gene3D" id="3.90.220.20">
    <property type="entry name" value="DNA methylase specificity domains"/>
    <property type="match status" value="1"/>
</dbReference>
<dbReference type="OrthoDB" id="5465337at2"/>
<evidence type="ECO:0000256" key="2">
    <source>
        <dbReference type="ARBA" id="ARBA00022747"/>
    </source>
</evidence>
<name>A0A1E5FS33_VIBSP</name>
<keyword evidence="3" id="KW-0238">DNA-binding</keyword>
<dbReference type="GO" id="GO:0009307">
    <property type="term" value="P:DNA restriction-modification system"/>
    <property type="evidence" value="ECO:0007669"/>
    <property type="project" value="UniProtKB-KW"/>
</dbReference>
<dbReference type="RefSeq" id="WP_019823950.1">
    <property type="nucleotide sequence ID" value="NZ_AJZD02000174.1"/>
</dbReference>